<evidence type="ECO:0000313" key="3">
    <source>
        <dbReference type="EMBL" id="KAJ4123183.1"/>
    </source>
</evidence>
<dbReference type="PANTHER" id="PTHR10039">
    <property type="entry name" value="AMELOGENIN"/>
    <property type="match status" value="1"/>
</dbReference>
<evidence type="ECO:0000256" key="1">
    <source>
        <dbReference type="ARBA" id="ARBA00022737"/>
    </source>
</evidence>
<evidence type="ECO:0000313" key="4">
    <source>
        <dbReference type="Proteomes" id="UP001152024"/>
    </source>
</evidence>
<gene>
    <name evidence="3" type="ORF">NW768_009711</name>
</gene>
<keyword evidence="4" id="KW-1185">Reference proteome</keyword>
<dbReference type="PANTHER" id="PTHR10039:SF5">
    <property type="entry name" value="NACHT DOMAIN-CONTAINING PROTEIN"/>
    <property type="match status" value="1"/>
</dbReference>
<dbReference type="InterPro" id="IPR027417">
    <property type="entry name" value="P-loop_NTPase"/>
</dbReference>
<keyword evidence="1" id="KW-0677">Repeat</keyword>
<sequence length="937" mass="107211">MDPITAFQVAGTVITFVEFSRELLNGAREVYKSPSGTTSRVVRLSSIVDDLTTAGDSISASMRNSPTSSQTRSDETLVNICQRCTVLKDELRQALQGLEARGDTKFDLARRSIAVAFKSIWSQGKINDLDRRLNQVQSEMKMAVLMSLWEEERVHGRSRQEYLNQNMDAILASVNKTDQRIEQLMQDLLQASSHEGSQGTNQRSMLFRELWKADWRPDRDTIQGFETISWDGHAHFIEQDVINSLWFDAIESRDRAISETFESTYEWILDPNGSTCFTTWMEENQSLLYWITGKAGSGKSTLMKYLVHHESTIQHLRIWSGDMPLLFCYFYFWEATSEELQHSRKGLVRSLLWQCLSKRPELVRKVTPRRWAAYHALRGWEGPVPEWGWEELQETFYNLASLNNSNFKLVMFIDGLDEFDGNPATLILWIKDLITKFSIKLCVGSRPWNAFSDAFNQYPTLTMQTLTAPDIQTYINGHLNTNSAFRDWQALSPNGTEALRKDLLEKADGVFLWVYVVVRELLLALERGRNLHDLSVILDSLPTDIMTLYTKIYGTADPEEAKRAALYFNLIKAAVHEVTSYELWYIEEGTAIDPNDATALISMRRMIKRRLDSSTRGMVECLKDEFIVFHHRSVHEWLFLPGVLPILSGNLPEHFDARLLLMKGHRARHAQGMHVDPDRSIMNLTAQRIALCEGLFLILYYAAHVAESPVLTSELLQELELARDTFDKLAESLEKSGEEVLLFLAELRAESKPTLPEQLKKVLLTHARRQGKVKGLAAGTVKPDDYGMGHWSLNLAQCRPRAQKCFSALAAQFAVYPYVMAQVKERPGLLEEKNDRMSLLHCAIFGPQPIADHPGPPLVDHRLRLRLIKALLDCGASLKGRMHYGHRKYDDWYLDAIYGKKNWETVGPEEYWIEVDRLLTVRMSKVALFRRSLGGGF</sequence>
<accession>A0ABQ8R2B8</accession>
<evidence type="ECO:0000259" key="2">
    <source>
        <dbReference type="Pfam" id="PF24883"/>
    </source>
</evidence>
<dbReference type="Gene3D" id="3.40.50.300">
    <property type="entry name" value="P-loop containing nucleotide triphosphate hydrolases"/>
    <property type="match status" value="1"/>
</dbReference>
<dbReference type="EMBL" id="JAOQBH010000017">
    <property type="protein sequence ID" value="KAJ4123183.1"/>
    <property type="molecule type" value="Genomic_DNA"/>
</dbReference>
<dbReference type="InterPro" id="IPR056884">
    <property type="entry name" value="NPHP3-like_N"/>
</dbReference>
<reference evidence="3" key="1">
    <citation type="submission" date="2022-09" db="EMBL/GenBank/DDBJ databases">
        <title>Fusarium specimens isolated from Avocado Roots.</title>
        <authorList>
            <person name="Stajich J."/>
            <person name="Roper C."/>
            <person name="Heimlech-Rivalta G."/>
        </authorList>
    </citation>
    <scope>NUCLEOTIDE SEQUENCE</scope>
    <source>
        <strain evidence="3">CF00095</strain>
    </source>
</reference>
<dbReference type="Proteomes" id="UP001152024">
    <property type="component" value="Unassembled WGS sequence"/>
</dbReference>
<dbReference type="Pfam" id="PF24883">
    <property type="entry name" value="NPHP3_N"/>
    <property type="match status" value="1"/>
</dbReference>
<dbReference type="SUPFAM" id="SSF52540">
    <property type="entry name" value="P-loop containing nucleoside triphosphate hydrolases"/>
    <property type="match status" value="1"/>
</dbReference>
<protein>
    <recommendedName>
        <fullName evidence="2">Nephrocystin 3-like N-terminal domain-containing protein</fullName>
    </recommendedName>
</protein>
<feature type="domain" description="Nephrocystin 3-like N-terminal" evidence="2">
    <location>
        <begin position="264"/>
        <end position="446"/>
    </location>
</feature>
<comment type="caution">
    <text evidence="3">The sequence shown here is derived from an EMBL/GenBank/DDBJ whole genome shotgun (WGS) entry which is preliminary data.</text>
</comment>
<proteinExistence type="predicted"/>
<name>A0ABQ8R2B8_FUSEQ</name>
<organism evidence="3 4">
    <name type="scientific">Fusarium equiseti</name>
    <name type="common">Fusarium scirpi</name>
    <dbReference type="NCBI Taxonomy" id="61235"/>
    <lineage>
        <taxon>Eukaryota</taxon>
        <taxon>Fungi</taxon>
        <taxon>Dikarya</taxon>
        <taxon>Ascomycota</taxon>
        <taxon>Pezizomycotina</taxon>
        <taxon>Sordariomycetes</taxon>
        <taxon>Hypocreomycetidae</taxon>
        <taxon>Hypocreales</taxon>
        <taxon>Nectriaceae</taxon>
        <taxon>Fusarium</taxon>
        <taxon>Fusarium incarnatum-equiseti species complex</taxon>
    </lineage>
</organism>